<protein>
    <submittedName>
        <fullName evidence="1">EF-hand calcium-binding domain-containing protein 4B</fullName>
    </submittedName>
</protein>
<dbReference type="Proteomes" id="UP000299084">
    <property type="component" value="Unassembled WGS sequence"/>
</dbReference>
<reference evidence="1 2" key="1">
    <citation type="journal article" date="2019" name="Mol. Ecol. Resour.">
        <title>Improving Illumina assemblies with Hi-C and long reads: an example with the North African dromedary.</title>
        <authorList>
            <person name="Elbers J.P."/>
            <person name="Rogers M.F."/>
            <person name="Perelman P.L."/>
            <person name="Proskuryakova A.A."/>
            <person name="Serdyukova N.A."/>
            <person name="Johnson W.E."/>
            <person name="Horin P."/>
            <person name="Corander J."/>
            <person name="Murphy D."/>
            <person name="Burger P.A."/>
        </authorList>
    </citation>
    <scope>NUCLEOTIDE SEQUENCE [LARGE SCALE GENOMIC DNA]</scope>
    <source>
        <strain evidence="1">Drom800</strain>
        <tissue evidence="1">Blood</tissue>
    </source>
</reference>
<feature type="non-terminal residue" evidence="1">
    <location>
        <position position="72"/>
    </location>
</feature>
<sequence length="72" mass="8596">MDEDEEAQFQVLMDRLGAQKALEDERDVKQLWLQLKKDKPHLLSDFEDFLTRIFSQLQEAQEEKNELECALQ</sequence>
<name>A0A5N4C691_CAMDR</name>
<dbReference type="AlphaFoldDB" id="A0A5N4C691"/>
<dbReference type="EMBL" id="JWIN03000034">
    <property type="protein sequence ID" value="KAB1254449.1"/>
    <property type="molecule type" value="Genomic_DNA"/>
</dbReference>
<accession>A0A5N4C691</accession>
<keyword evidence="2" id="KW-1185">Reference proteome</keyword>
<evidence type="ECO:0000313" key="1">
    <source>
        <dbReference type="EMBL" id="KAB1254449.1"/>
    </source>
</evidence>
<proteinExistence type="predicted"/>
<organism evidence="1 2">
    <name type="scientific">Camelus dromedarius</name>
    <name type="common">Dromedary</name>
    <name type="synonym">Arabian camel</name>
    <dbReference type="NCBI Taxonomy" id="9838"/>
    <lineage>
        <taxon>Eukaryota</taxon>
        <taxon>Metazoa</taxon>
        <taxon>Chordata</taxon>
        <taxon>Craniata</taxon>
        <taxon>Vertebrata</taxon>
        <taxon>Euteleostomi</taxon>
        <taxon>Mammalia</taxon>
        <taxon>Eutheria</taxon>
        <taxon>Laurasiatheria</taxon>
        <taxon>Artiodactyla</taxon>
        <taxon>Tylopoda</taxon>
        <taxon>Camelidae</taxon>
        <taxon>Camelus</taxon>
    </lineage>
</organism>
<comment type="caution">
    <text evidence="1">The sequence shown here is derived from an EMBL/GenBank/DDBJ whole genome shotgun (WGS) entry which is preliminary data.</text>
</comment>
<evidence type="ECO:0000313" key="2">
    <source>
        <dbReference type="Proteomes" id="UP000299084"/>
    </source>
</evidence>
<gene>
    <name evidence="1" type="ORF">Cadr_000029411</name>
</gene>